<feature type="compositionally biased region" description="Polar residues" evidence="1">
    <location>
        <begin position="1"/>
        <end position="11"/>
    </location>
</feature>
<comment type="caution">
    <text evidence="2">The sequence shown here is derived from an EMBL/GenBank/DDBJ whole genome shotgun (WGS) entry which is preliminary data.</text>
</comment>
<reference evidence="2 3" key="1">
    <citation type="journal article" date="2012" name="Genome Biol.">
        <title>Genome and low-iron response of an oceanic diatom adapted to chronic iron limitation.</title>
        <authorList>
            <person name="Lommer M."/>
            <person name="Specht M."/>
            <person name="Roy A.S."/>
            <person name="Kraemer L."/>
            <person name="Andreson R."/>
            <person name="Gutowska M.A."/>
            <person name="Wolf J."/>
            <person name="Bergner S.V."/>
            <person name="Schilhabel M.B."/>
            <person name="Klostermeier U.C."/>
            <person name="Beiko R.G."/>
            <person name="Rosenstiel P."/>
            <person name="Hippler M."/>
            <person name="Laroche J."/>
        </authorList>
    </citation>
    <scope>NUCLEOTIDE SEQUENCE [LARGE SCALE GENOMIC DNA]</scope>
    <source>
        <strain evidence="2 3">CCMP1005</strain>
    </source>
</reference>
<dbReference type="Proteomes" id="UP000266841">
    <property type="component" value="Unassembled WGS sequence"/>
</dbReference>
<feature type="compositionally biased region" description="Polar residues" evidence="1">
    <location>
        <begin position="227"/>
        <end position="238"/>
    </location>
</feature>
<dbReference type="EMBL" id="AGNL01018484">
    <property type="protein sequence ID" value="EJK63012.1"/>
    <property type="molecule type" value="Genomic_DNA"/>
</dbReference>
<evidence type="ECO:0000313" key="2">
    <source>
        <dbReference type="EMBL" id="EJK63012.1"/>
    </source>
</evidence>
<gene>
    <name evidence="2" type="ORF">THAOC_16353</name>
</gene>
<dbReference type="AlphaFoldDB" id="K0SXM6"/>
<sequence length="271" mass="29632">MGTSRDMTNKNGPAVGVRNSAVRPPFDVDVAPDTRPTGHRRSRNAKAKSCQGTKSIRTVDFGEGDNSTNTRSTGHRRSRHTKSVPESSSCSIGTADLFDDDEGNTNTRSAGQRRSRNARSFQEISIRTADFDGDEGDANTRPTGQRRPRNTRSFQGKSIGHVDFDGDEGDGGQPHSVTASRYPGRRSAIKKARPSIADTEDTTGSMQTFSLFAELFAELSEDGLARHQQNSSFNCENSRMNDDLSYDGNDHGSSFKQALAEDETETQEFPT</sequence>
<feature type="region of interest" description="Disordered" evidence="1">
    <location>
        <begin position="225"/>
        <end position="271"/>
    </location>
</feature>
<feature type="compositionally biased region" description="Acidic residues" evidence="1">
    <location>
        <begin position="260"/>
        <end position="271"/>
    </location>
</feature>
<evidence type="ECO:0000256" key="1">
    <source>
        <dbReference type="SAM" id="MobiDB-lite"/>
    </source>
</evidence>
<accession>K0SXM6</accession>
<feature type="compositionally biased region" description="Basic residues" evidence="1">
    <location>
        <begin position="73"/>
        <end position="82"/>
    </location>
</feature>
<keyword evidence="3" id="KW-1185">Reference proteome</keyword>
<proteinExistence type="predicted"/>
<name>K0SXM6_THAOC</name>
<feature type="non-terminal residue" evidence="2">
    <location>
        <position position="271"/>
    </location>
</feature>
<feature type="compositionally biased region" description="Basic residues" evidence="1">
    <location>
        <begin position="37"/>
        <end position="46"/>
    </location>
</feature>
<organism evidence="2 3">
    <name type="scientific">Thalassiosira oceanica</name>
    <name type="common">Marine diatom</name>
    <dbReference type="NCBI Taxonomy" id="159749"/>
    <lineage>
        <taxon>Eukaryota</taxon>
        <taxon>Sar</taxon>
        <taxon>Stramenopiles</taxon>
        <taxon>Ochrophyta</taxon>
        <taxon>Bacillariophyta</taxon>
        <taxon>Coscinodiscophyceae</taxon>
        <taxon>Thalassiosirophycidae</taxon>
        <taxon>Thalassiosirales</taxon>
        <taxon>Thalassiosiraceae</taxon>
        <taxon>Thalassiosira</taxon>
    </lineage>
</organism>
<evidence type="ECO:0000313" key="3">
    <source>
        <dbReference type="Proteomes" id="UP000266841"/>
    </source>
</evidence>
<feature type="compositionally biased region" description="Basic residues" evidence="1">
    <location>
        <begin position="183"/>
        <end position="193"/>
    </location>
</feature>
<protein>
    <submittedName>
        <fullName evidence="2">Uncharacterized protein</fullName>
    </submittedName>
</protein>
<feature type="region of interest" description="Disordered" evidence="1">
    <location>
        <begin position="1"/>
        <end position="202"/>
    </location>
</feature>